<gene>
    <name evidence="2" type="ORF">UX34_C0019G0010</name>
</gene>
<sequence length="171" mass="19141">MNPEFSREAKIGVSVVDTKEIKGLTEIARSNPEKRATITLDRTQGETLHKQIDAILPETYLRPHSHINPQRKTFVPLGGIAELVTFSDEGEILQKVLVGREIVPVVEVEANTWYTLVALSPFLVLEIKVNPTGYDKGKDEVFAPWAPEERTDEADIYFESLRQKLGLSPAS</sequence>
<proteinExistence type="predicted"/>
<name>A0A0G1QYL5_9BACT</name>
<evidence type="ECO:0000313" key="2">
    <source>
        <dbReference type="EMBL" id="KKU22898.1"/>
    </source>
</evidence>
<dbReference type="AlphaFoldDB" id="A0A0G1QYL5"/>
<reference evidence="2 3" key="1">
    <citation type="journal article" date="2015" name="Nature">
        <title>rRNA introns, odd ribosomes, and small enigmatic genomes across a large radiation of phyla.</title>
        <authorList>
            <person name="Brown C.T."/>
            <person name="Hug L.A."/>
            <person name="Thomas B.C."/>
            <person name="Sharon I."/>
            <person name="Castelle C.J."/>
            <person name="Singh A."/>
            <person name="Wilkins M.J."/>
            <person name="Williams K.H."/>
            <person name="Banfield J.F."/>
        </authorList>
    </citation>
    <scope>NUCLEOTIDE SEQUENCE [LARGE SCALE GENOMIC DNA]</scope>
</reference>
<dbReference type="Proteomes" id="UP000034643">
    <property type="component" value="Unassembled WGS sequence"/>
</dbReference>
<dbReference type="NCBIfam" id="TIGR04366">
    <property type="entry name" value="cupin_WbuC"/>
    <property type="match status" value="1"/>
</dbReference>
<comment type="caution">
    <text evidence="2">The sequence shown here is derived from an EMBL/GenBank/DDBJ whole genome shotgun (WGS) entry which is preliminary data.</text>
</comment>
<dbReference type="InterPro" id="IPR046058">
    <property type="entry name" value="WbuC_cupin"/>
</dbReference>
<accession>A0A0G1QYL5</accession>
<dbReference type="InterPro" id="IPR027565">
    <property type="entry name" value="Cupin_WbuC"/>
</dbReference>
<dbReference type="Pfam" id="PF19480">
    <property type="entry name" value="DUF6016"/>
    <property type="match status" value="1"/>
</dbReference>
<organism evidence="2 3">
    <name type="scientific">Candidatus Woesebacteria bacterium GW2011_GWF1_46_13</name>
    <dbReference type="NCBI Taxonomy" id="1618602"/>
    <lineage>
        <taxon>Bacteria</taxon>
        <taxon>Candidatus Woeseibacteriota</taxon>
    </lineage>
</organism>
<feature type="domain" description="Cupin fold metalloprotein WbuC cupin" evidence="1">
    <location>
        <begin position="17"/>
        <end position="96"/>
    </location>
</feature>
<evidence type="ECO:0000313" key="3">
    <source>
        <dbReference type="Proteomes" id="UP000034643"/>
    </source>
</evidence>
<dbReference type="EMBL" id="LCLV01000019">
    <property type="protein sequence ID" value="KKU22898.1"/>
    <property type="molecule type" value="Genomic_DNA"/>
</dbReference>
<protein>
    <recommendedName>
        <fullName evidence="1">Cupin fold metalloprotein WbuC cupin domain-containing protein</fullName>
    </recommendedName>
</protein>
<evidence type="ECO:0000259" key="1">
    <source>
        <dbReference type="Pfam" id="PF19480"/>
    </source>
</evidence>